<dbReference type="InterPro" id="IPR019878">
    <property type="entry name" value="DapC_beta/gammaproteobac"/>
</dbReference>
<dbReference type="InterPro" id="IPR004839">
    <property type="entry name" value="Aminotransferase_I/II_large"/>
</dbReference>
<dbReference type="Proteomes" id="UP000294980">
    <property type="component" value="Unassembled WGS sequence"/>
</dbReference>
<gene>
    <name evidence="5" type="ORF">EV688_106119</name>
</gene>
<reference evidence="5 6" key="1">
    <citation type="submission" date="2019-03" db="EMBL/GenBank/DDBJ databases">
        <title>Genomic Encyclopedia of Type Strains, Phase IV (KMG-IV): sequencing the most valuable type-strain genomes for metagenomic binning, comparative biology and taxonomic classification.</title>
        <authorList>
            <person name="Goeker M."/>
        </authorList>
    </citation>
    <scope>NUCLEOTIDE SEQUENCE [LARGE SCALE GENOMIC DNA]</scope>
    <source>
        <strain evidence="5 6">DSM 23344</strain>
    </source>
</reference>
<evidence type="ECO:0000313" key="6">
    <source>
        <dbReference type="Proteomes" id="UP000294980"/>
    </source>
</evidence>
<keyword evidence="3 5" id="KW-0808">Transferase</keyword>
<evidence type="ECO:0000256" key="2">
    <source>
        <dbReference type="ARBA" id="ARBA00022576"/>
    </source>
</evidence>
<dbReference type="GO" id="GO:0009089">
    <property type="term" value="P:lysine biosynthetic process via diaminopimelate"/>
    <property type="evidence" value="ECO:0007669"/>
    <property type="project" value="InterPro"/>
</dbReference>
<evidence type="ECO:0000256" key="3">
    <source>
        <dbReference type="ARBA" id="ARBA00022679"/>
    </source>
</evidence>
<proteinExistence type="predicted"/>
<protein>
    <submittedName>
        <fullName evidence="5">Succinyldiaminopimelate aminotransferase</fullName>
    </submittedName>
</protein>
<sequence length="396" mass="43603">MNTDLDRLHPYPFERLAALIADIEPPRSLDPVVLTIGEPRHDAPTAVIEALHNSLHLLDRYPATRGTADLRNAIADWLQQRYGIARPDPGRQVLPVSGTREALFAIAQTCVSRVPGALVLSPNPFYQIYEGATLLAGAEPVFLNCHADNGFLPDPDSIDAETWRHCQLLYLCTPGNPSGAVMPQSLLCRFIDKALEHDVILVSDECYSEIYSDEDAPPPGLLQACIEAGNATFRNCLSFHSLSKRSNLPGLRSGFVAGDADLLDAFTRYRNYHGCAMPLHHQAASAVAWRDETHVAANRALYREKFARVASLLAPALPVQVPEAGFYLWPRTPIPDTDFTQRLYAEENVLVLPGRYLARDAGGMNPGENHVRLALVAGLADCEEAARRIVRFLGRL</sequence>
<evidence type="ECO:0000313" key="5">
    <source>
        <dbReference type="EMBL" id="TCO75928.1"/>
    </source>
</evidence>
<dbReference type="Pfam" id="PF00155">
    <property type="entry name" value="Aminotran_1_2"/>
    <property type="match status" value="1"/>
</dbReference>
<organism evidence="5 6">
    <name type="scientific">Chromatocurvus halotolerans</name>
    <dbReference type="NCBI Taxonomy" id="1132028"/>
    <lineage>
        <taxon>Bacteria</taxon>
        <taxon>Pseudomonadati</taxon>
        <taxon>Pseudomonadota</taxon>
        <taxon>Gammaproteobacteria</taxon>
        <taxon>Cellvibrionales</taxon>
        <taxon>Halieaceae</taxon>
        <taxon>Chromatocurvus</taxon>
    </lineage>
</organism>
<dbReference type="OrthoDB" id="9813612at2"/>
<dbReference type="AlphaFoldDB" id="A0A4R2L084"/>
<dbReference type="InterPro" id="IPR015424">
    <property type="entry name" value="PyrdxlP-dep_Trfase"/>
</dbReference>
<keyword evidence="6" id="KW-1185">Reference proteome</keyword>
<dbReference type="SUPFAM" id="SSF53383">
    <property type="entry name" value="PLP-dependent transferases"/>
    <property type="match status" value="1"/>
</dbReference>
<dbReference type="PANTHER" id="PTHR42832:SF3">
    <property type="entry name" value="L-GLUTAMINE--4-(METHYLSULFANYL)-2-OXOBUTANOATE AMINOTRANSFERASE"/>
    <property type="match status" value="1"/>
</dbReference>
<dbReference type="CDD" id="cd00609">
    <property type="entry name" value="AAT_like"/>
    <property type="match status" value="1"/>
</dbReference>
<dbReference type="Gene3D" id="3.90.1150.10">
    <property type="entry name" value="Aspartate Aminotransferase, domain 1"/>
    <property type="match status" value="1"/>
</dbReference>
<accession>A0A4R2L084</accession>
<dbReference type="InterPro" id="IPR015422">
    <property type="entry name" value="PyrdxlP-dep_Trfase_small"/>
</dbReference>
<dbReference type="Gene3D" id="3.40.640.10">
    <property type="entry name" value="Type I PLP-dependent aspartate aminotransferase-like (Major domain)"/>
    <property type="match status" value="1"/>
</dbReference>
<dbReference type="PANTHER" id="PTHR42832">
    <property type="entry name" value="AMINO ACID AMINOTRANSFERASE"/>
    <property type="match status" value="1"/>
</dbReference>
<evidence type="ECO:0000256" key="1">
    <source>
        <dbReference type="ARBA" id="ARBA00001933"/>
    </source>
</evidence>
<evidence type="ECO:0000259" key="4">
    <source>
        <dbReference type="Pfam" id="PF00155"/>
    </source>
</evidence>
<comment type="caution">
    <text evidence="5">The sequence shown here is derived from an EMBL/GenBank/DDBJ whole genome shotgun (WGS) entry which is preliminary data.</text>
</comment>
<dbReference type="GO" id="GO:0030170">
    <property type="term" value="F:pyridoxal phosphate binding"/>
    <property type="evidence" value="ECO:0007669"/>
    <property type="project" value="InterPro"/>
</dbReference>
<dbReference type="NCBIfam" id="TIGR03538">
    <property type="entry name" value="DapC_gpp"/>
    <property type="match status" value="1"/>
</dbReference>
<comment type="cofactor">
    <cofactor evidence="1">
        <name>pyridoxal 5'-phosphate</name>
        <dbReference type="ChEBI" id="CHEBI:597326"/>
    </cofactor>
</comment>
<dbReference type="InterPro" id="IPR050881">
    <property type="entry name" value="LL-DAP_aminotransferase"/>
</dbReference>
<keyword evidence="2 5" id="KW-0032">Aminotransferase</keyword>
<feature type="domain" description="Aminotransferase class I/classII large" evidence="4">
    <location>
        <begin position="32"/>
        <end position="389"/>
    </location>
</feature>
<dbReference type="GO" id="GO:0009016">
    <property type="term" value="F:succinyldiaminopimelate transaminase activity"/>
    <property type="evidence" value="ECO:0007669"/>
    <property type="project" value="InterPro"/>
</dbReference>
<dbReference type="InterPro" id="IPR015421">
    <property type="entry name" value="PyrdxlP-dep_Trfase_major"/>
</dbReference>
<dbReference type="RefSeq" id="WP_117315903.1">
    <property type="nucleotide sequence ID" value="NZ_QQSW01000005.1"/>
</dbReference>
<name>A0A4R2L084_9GAMM</name>
<dbReference type="EMBL" id="SLWX01000006">
    <property type="protein sequence ID" value="TCO75928.1"/>
    <property type="molecule type" value="Genomic_DNA"/>
</dbReference>